<dbReference type="SUPFAM" id="SSF52172">
    <property type="entry name" value="CheY-like"/>
    <property type="match status" value="1"/>
</dbReference>
<gene>
    <name evidence="17" type="ORF">JCM19538_3283</name>
</gene>
<evidence type="ECO:0000256" key="8">
    <source>
        <dbReference type="ARBA" id="ARBA00023012"/>
    </source>
</evidence>
<feature type="coiled-coil region" evidence="13">
    <location>
        <begin position="1200"/>
        <end position="1227"/>
    </location>
</feature>
<dbReference type="Pfam" id="PF00072">
    <property type="entry name" value="Response_reg"/>
    <property type="match status" value="1"/>
</dbReference>
<dbReference type="InterPro" id="IPR013783">
    <property type="entry name" value="Ig-like_fold"/>
</dbReference>
<dbReference type="InterPro" id="IPR018060">
    <property type="entry name" value="HTH_AraC"/>
</dbReference>
<dbReference type="InterPro" id="IPR011006">
    <property type="entry name" value="CheY-like_superfamily"/>
</dbReference>
<proteinExistence type="predicted"/>
<dbReference type="PROSITE" id="PS00041">
    <property type="entry name" value="HTH_ARAC_FAMILY_1"/>
    <property type="match status" value="1"/>
</dbReference>
<evidence type="ECO:0000259" key="14">
    <source>
        <dbReference type="PROSITE" id="PS01124"/>
    </source>
</evidence>
<dbReference type="PROSITE" id="PS50109">
    <property type="entry name" value="HIS_KIN"/>
    <property type="match status" value="1"/>
</dbReference>
<dbReference type="Pfam" id="PF07495">
    <property type="entry name" value="Y_Y_Y"/>
    <property type="match status" value="1"/>
</dbReference>
<keyword evidence="7" id="KW-0067">ATP-binding</keyword>
<evidence type="ECO:0000256" key="7">
    <source>
        <dbReference type="ARBA" id="ARBA00022840"/>
    </source>
</evidence>
<dbReference type="Pfam" id="PF12833">
    <property type="entry name" value="HTH_18"/>
    <property type="match status" value="1"/>
</dbReference>
<evidence type="ECO:0000256" key="4">
    <source>
        <dbReference type="ARBA" id="ARBA00022679"/>
    </source>
</evidence>
<feature type="modified residue" description="4-aspartylphosphate" evidence="12">
    <location>
        <position position="1144"/>
    </location>
</feature>
<dbReference type="Pfam" id="PF02518">
    <property type="entry name" value="HATPase_c"/>
    <property type="match status" value="1"/>
</dbReference>
<keyword evidence="18" id="KW-1185">Reference proteome</keyword>
<dbReference type="SMART" id="SM00388">
    <property type="entry name" value="HisKA"/>
    <property type="match status" value="1"/>
</dbReference>
<dbReference type="PANTHER" id="PTHR43547">
    <property type="entry name" value="TWO-COMPONENT HISTIDINE KINASE"/>
    <property type="match status" value="1"/>
</dbReference>
<keyword evidence="5" id="KW-0547">Nucleotide-binding</keyword>
<dbReference type="InterPro" id="IPR005467">
    <property type="entry name" value="His_kinase_dom"/>
</dbReference>
<dbReference type="InterPro" id="IPR011123">
    <property type="entry name" value="Y_Y_Y"/>
</dbReference>
<dbReference type="InterPro" id="IPR003661">
    <property type="entry name" value="HisK_dim/P_dom"/>
</dbReference>
<dbReference type="SUPFAM" id="SSF46689">
    <property type="entry name" value="Homeodomain-like"/>
    <property type="match status" value="1"/>
</dbReference>
<evidence type="ECO:0000256" key="9">
    <source>
        <dbReference type="ARBA" id="ARBA00023015"/>
    </source>
</evidence>
<evidence type="ECO:0000256" key="5">
    <source>
        <dbReference type="ARBA" id="ARBA00022741"/>
    </source>
</evidence>
<dbReference type="OrthoDB" id="358279at2"/>
<dbReference type="InterPro" id="IPR011110">
    <property type="entry name" value="Reg_prop"/>
</dbReference>
<evidence type="ECO:0000256" key="11">
    <source>
        <dbReference type="ARBA" id="ARBA00023163"/>
    </source>
</evidence>
<dbReference type="GO" id="GO:0003700">
    <property type="term" value="F:DNA-binding transcription factor activity"/>
    <property type="evidence" value="ECO:0007669"/>
    <property type="project" value="InterPro"/>
</dbReference>
<keyword evidence="8" id="KW-0902">Two-component regulatory system</keyword>
<keyword evidence="11" id="KW-0804">Transcription</keyword>
<keyword evidence="4" id="KW-0808">Transferase</keyword>
<keyword evidence="10 17" id="KW-0238">DNA-binding</keyword>
<dbReference type="CDD" id="cd00082">
    <property type="entry name" value="HisKA"/>
    <property type="match status" value="1"/>
</dbReference>
<evidence type="ECO:0000256" key="10">
    <source>
        <dbReference type="ARBA" id="ARBA00023125"/>
    </source>
</evidence>
<dbReference type="CDD" id="cd17574">
    <property type="entry name" value="REC_OmpR"/>
    <property type="match status" value="1"/>
</dbReference>
<keyword evidence="6" id="KW-0418">Kinase</keyword>
<evidence type="ECO:0000313" key="17">
    <source>
        <dbReference type="EMBL" id="GAL89806.1"/>
    </source>
</evidence>
<evidence type="ECO:0000259" key="16">
    <source>
        <dbReference type="PROSITE" id="PS50110"/>
    </source>
</evidence>
<name>A0A098LSD9_9FLAO</name>
<dbReference type="SMART" id="SM00448">
    <property type="entry name" value="REC"/>
    <property type="match status" value="1"/>
</dbReference>
<dbReference type="Pfam" id="PF07494">
    <property type="entry name" value="Reg_prop"/>
    <property type="match status" value="5"/>
</dbReference>
<reference evidence="18" key="1">
    <citation type="journal article" date="2014" name="Genome Announc.">
        <title>Draft Genome Sequence of Marine Flavobacterium Jejuia pallidilutea Strain 11shimoA1 and Pigmentation Mutants.</title>
        <authorList>
            <person name="Takatani N."/>
            <person name="Nakanishi M."/>
            <person name="Meirelles P."/>
            <person name="Mino S."/>
            <person name="Suda W."/>
            <person name="Oshima K."/>
            <person name="Hattori M."/>
            <person name="Ohkuma M."/>
            <person name="Hosokawa M."/>
            <person name="Miyashita K."/>
            <person name="Thompson F.L."/>
            <person name="Niwa A."/>
            <person name="Sawabe T."/>
            <person name="Sawabe T."/>
        </authorList>
    </citation>
    <scope>NUCLEOTIDE SEQUENCE [LARGE SCALE GENOMIC DNA]</scope>
    <source>
        <strain evidence="18">JCM 19538</strain>
    </source>
</reference>
<dbReference type="FunFam" id="2.60.40.10:FF:000791">
    <property type="entry name" value="Two-component system sensor histidine kinase/response regulator"/>
    <property type="match status" value="1"/>
</dbReference>
<dbReference type="PRINTS" id="PR00344">
    <property type="entry name" value="BCTRLSENSOR"/>
</dbReference>
<accession>A0A098LSD9</accession>
<dbReference type="SUPFAM" id="SSF55874">
    <property type="entry name" value="ATPase domain of HSP90 chaperone/DNA topoisomerase II/histidine kinase"/>
    <property type="match status" value="1"/>
</dbReference>
<evidence type="ECO:0000256" key="3">
    <source>
        <dbReference type="ARBA" id="ARBA00022553"/>
    </source>
</evidence>
<dbReference type="EMBL" id="BBNY01000053">
    <property type="protein sequence ID" value="GAL89806.1"/>
    <property type="molecule type" value="Genomic_DNA"/>
</dbReference>
<dbReference type="SUPFAM" id="SSF47384">
    <property type="entry name" value="Homodimeric domain of signal transducing histidine kinase"/>
    <property type="match status" value="1"/>
</dbReference>
<comment type="caution">
    <text evidence="17">The sequence shown here is derived from an EMBL/GenBank/DDBJ whole genome shotgun (WGS) entry which is preliminary data.</text>
</comment>
<feature type="domain" description="Histidine kinase" evidence="15">
    <location>
        <begin position="828"/>
        <end position="1049"/>
    </location>
</feature>
<sequence>MRKLLLICCIIGVFCFGFSQRDIYRFKHFSTADGLSQNTIIAIQQDSLGQIWFGTRDGLNKFDGSEFTIYRHQKDNPLSISNNDILCIEKGHSGYLWIGTYLGLNKYNPKTDSFKTYKTNNTTIGNNIIWSVKELTNKEIWVGTPSGVSVYDKTIDALKSLDSGYQVYSIFESKSGIVYLGTNLGLQQSTKHANGNYTFEIIKGTENLIIQDFEETARGHLLLGTKTKSVIEFYPKTKSVHPYFNKTELVGKNKNVRQLLFDGKGNLWLGTYNGLQIANEEKHIITLHKNINDNESLSDNYIKALFKDKKGAIWIGTYYGGVTLWDESNVNFVNITQKPGNMGLKFKAVSSIVRHKNLLFFGTEGGGISILNTQNSTYKYVGVREYPNLKSNNIKSLYITDDKNLWIGTFNKGMVLYNFVDDVFENEKISNKLVNLINNSCVYNINRDNFGHLLFGVLGKGVIQYNIETKAFNVFNTASIGLSNDIIRDIEVDAQNNIWVSTIEGLNLISSNKEVKHFFYDDKQNSGYSTTTIFKDSKSVIWAGAEAGGLYKFDGNDFVPVNLKTGKESTIVVRSILEGNNGNFWISTNNQGLLYYNPIEEKILKNYTLQDGLVGNQFNNNASLKIGNTDYIFGGPSGAVYFNTNNLVKNDYAPQVIITDFKIKNKSVNVNGERALLSKTITFTDKLELSHNQGNFSISFSIPNFINPNGNKYLYRLKGLEDDWIETSQNTAFYTIQNPGNYSFEVKGINNDGIINETPTVLSVRVKPAPWRSWWAFLLYGIIVFSVLYYLMDILKSRTKLKHQLALEQLEVEQTKAVNKAKLEFFTNISHEFRTPLTLILGPLHQMLENYRGTSSMYKKLKVIEGSANHLLQLINRLMDFRKFESNLMKLETAEGNIVKFLQEIYLSFSEYAKDGNYEYTFDTTSENIQVFYDRYKLERVFYNLISNAFRYTPKGGKIAIKVIQEPDTLCIKVEDSGVGIAEEYRDKIFERFFELSINNKPDTNYNKGTGIGLSIVKNIIDLHKGEITVSSNETGIGSVFTVVLPLGRQHLEDHEIIQDFKFSDDLAQYVNQLDEQNIVFEHEVFEHKHDDEKPTILIVEDNTQLRKFIVDTLFKEYNILEAENGKIAYKLAIAEPVDLIVSDVIMPKMTGTELCSVIKEDIRTSHIPVILLTSRSSLIYKMDGLERGADDYISKPFNVKEFKLKIKNILDTLKRLKEKINSNEILQPDDIVLSSIDEKLYEKALAIVENNISNEQFDIPFFCEELGVSRTVLFKKIKAWTGFSPKDFIQHVRLKRGAQYLEQGKFNISQISYNLGFKSPKYFSKCFRKKFGKTPTEYIKTFSDY</sequence>
<dbReference type="InterPro" id="IPR015943">
    <property type="entry name" value="WD40/YVTN_repeat-like_dom_sf"/>
</dbReference>
<dbReference type="InterPro" id="IPR003594">
    <property type="entry name" value="HATPase_dom"/>
</dbReference>
<dbReference type="Gene3D" id="1.10.287.130">
    <property type="match status" value="1"/>
</dbReference>
<dbReference type="Gene3D" id="2.60.40.10">
    <property type="entry name" value="Immunoglobulins"/>
    <property type="match status" value="1"/>
</dbReference>
<dbReference type="InterPro" id="IPR036890">
    <property type="entry name" value="HATPase_C_sf"/>
</dbReference>
<dbReference type="EC" id="2.7.13.3" evidence="2"/>
<dbReference type="Gene3D" id="2.130.10.10">
    <property type="entry name" value="YVTN repeat-like/Quinoprotein amine dehydrogenase"/>
    <property type="match status" value="2"/>
</dbReference>
<dbReference type="RefSeq" id="WP_045372148.1">
    <property type="nucleotide sequence ID" value="NZ_BBNY01000053.1"/>
</dbReference>
<dbReference type="FunFam" id="3.30.565.10:FF:000037">
    <property type="entry name" value="Hybrid sensor histidine kinase/response regulator"/>
    <property type="match status" value="1"/>
</dbReference>
<evidence type="ECO:0000313" key="18">
    <source>
        <dbReference type="Proteomes" id="UP000030184"/>
    </source>
</evidence>
<evidence type="ECO:0000256" key="1">
    <source>
        <dbReference type="ARBA" id="ARBA00000085"/>
    </source>
</evidence>
<dbReference type="SMART" id="SM00387">
    <property type="entry name" value="HATPase_c"/>
    <property type="match status" value="1"/>
</dbReference>
<protein>
    <recommendedName>
        <fullName evidence="2">histidine kinase</fullName>
        <ecNumber evidence="2">2.7.13.3</ecNumber>
    </recommendedName>
</protein>
<feature type="domain" description="Response regulatory" evidence="16">
    <location>
        <begin position="1096"/>
        <end position="1211"/>
    </location>
</feature>
<dbReference type="PROSITE" id="PS50110">
    <property type="entry name" value="RESPONSE_REGULATORY"/>
    <property type="match status" value="1"/>
</dbReference>
<dbReference type="Gene3D" id="1.10.10.60">
    <property type="entry name" value="Homeodomain-like"/>
    <property type="match status" value="1"/>
</dbReference>
<feature type="domain" description="HTH araC/xylS-type" evidence="14">
    <location>
        <begin position="1243"/>
        <end position="1342"/>
    </location>
</feature>
<evidence type="ECO:0000259" key="15">
    <source>
        <dbReference type="PROSITE" id="PS50109"/>
    </source>
</evidence>
<comment type="catalytic activity">
    <reaction evidence="1">
        <text>ATP + protein L-histidine = ADP + protein N-phospho-L-histidine.</text>
        <dbReference type="EC" id="2.7.13.3"/>
    </reaction>
</comment>
<evidence type="ECO:0000256" key="13">
    <source>
        <dbReference type="SAM" id="Coils"/>
    </source>
</evidence>
<keyword evidence="9" id="KW-0805">Transcription regulation</keyword>
<evidence type="ECO:0000256" key="2">
    <source>
        <dbReference type="ARBA" id="ARBA00012438"/>
    </source>
</evidence>
<dbReference type="Pfam" id="PF00512">
    <property type="entry name" value="HisKA"/>
    <property type="match status" value="1"/>
</dbReference>
<dbReference type="GO" id="GO:0000155">
    <property type="term" value="F:phosphorelay sensor kinase activity"/>
    <property type="evidence" value="ECO:0007669"/>
    <property type="project" value="InterPro"/>
</dbReference>
<keyword evidence="13" id="KW-0175">Coiled coil</keyword>
<dbReference type="InterPro" id="IPR009057">
    <property type="entry name" value="Homeodomain-like_sf"/>
</dbReference>
<dbReference type="InterPro" id="IPR018062">
    <property type="entry name" value="HTH_AraC-typ_CS"/>
</dbReference>
<dbReference type="PROSITE" id="PS01124">
    <property type="entry name" value="HTH_ARAC_FAMILY_2"/>
    <property type="match status" value="1"/>
</dbReference>
<organism evidence="17 18">
    <name type="scientific">Jejuia pallidilutea</name>
    <dbReference type="NCBI Taxonomy" id="504487"/>
    <lineage>
        <taxon>Bacteria</taxon>
        <taxon>Pseudomonadati</taxon>
        <taxon>Bacteroidota</taxon>
        <taxon>Flavobacteriia</taxon>
        <taxon>Flavobacteriales</taxon>
        <taxon>Flavobacteriaceae</taxon>
        <taxon>Jejuia</taxon>
    </lineage>
</organism>
<dbReference type="PANTHER" id="PTHR43547:SF2">
    <property type="entry name" value="HYBRID SIGNAL TRANSDUCTION HISTIDINE KINASE C"/>
    <property type="match status" value="1"/>
</dbReference>
<dbReference type="SUPFAM" id="SSF63829">
    <property type="entry name" value="Calcium-dependent phosphotriesterase"/>
    <property type="match status" value="3"/>
</dbReference>
<keyword evidence="3 12" id="KW-0597">Phosphoprotein</keyword>
<dbReference type="InterPro" id="IPR036097">
    <property type="entry name" value="HisK_dim/P_sf"/>
</dbReference>
<evidence type="ECO:0000256" key="12">
    <source>
        <dbReference type="PROSITE-ProRule" id="PRU00169"/>
    </source>
</evidence>
<dbReference type="GO" id="GO:0043565">
    <property type="term" value="F:sequence-specific DNA binding"/>
    <property type="evidence" value="ECO:0007669"/>
    <property type="project" value="InterPro"/>
</dbReference>
<dbReference type="SMART" id="SM00342">
    <property type="entry name" value="HTH_ARAC"/>
    <property type="match status" value="1"/>
</dbReference>
<dbReference type="InterPro" id="IPR001789">
    <property type="entry name" value="Sig_transdc_resp-reg_receiver"/>
</dbReference>
<dbReference type="Gene3D" id="3.30.565.10">
    <property type="entry name" value="Histidine kinase-like ATPase, C-terminal domain"/>
    <property type="match status" value="1"/>
</dbReference>
<evidence type="ECO:0000256" key="6">
    <source>
        <dbReference type="ARBA" id="ARBA00022777"/>
    </source>
</evidence>
<dbReference type="Gene3D" id="3.40.50.2300">
    <property type="match status" value="1"/>
</dbReference>
<dbReference type="GO" id="GO:0005524">
    <property type="term" value="F:ATP binding"/>
    <property type="evidence" value="ECO:0007669"/>
    <property type="project" value="UniProtKB-KW"/>
</dbReference>
<dbReference type="InterPro" id="IPR004358">
    <property type="entry name" value="Sig_transdc_His_kin-like_C"/>
</dbReference>
<dbReference type="Proteomes" id="UP000030184">
    <property type="component" value="Unassembled WGS sequence"/>
</dbReference>
<dbReference type="FunFam" id="1.10.287.130:FF:000034">
    <property type="entry name" value="Two-component system sensor histidine kinase/response regulator"/>
    <property type="match status" value="1"/>
</dbReference>